<name>A0A403QL71_SALET</name>
<proteinExistence type="predicted"/>
<sequence>MLKESCTVKISEVAMSRKEVPGLSELVYSLICEHPGIFKHDLRRMVQAHLNTIIPESDLSDVISCLKLHRGVFIKRGYGYFRDEETFSEYSFGIMPVKEVRRKRRQSRGENK</sequence>
<organism evidence="1">
    <name type="scientific">Salmonella enterica I</name>
    <dbReference type="NCBI Taxonomy" id="59201"/>
    <lineage>
        <taxon>Bacteria</taxon>
        <taxon>Pseudomonadati</taxon>
        <taxon>Pseudomonadota</taxon>
        <taxon>Gammaproteobacteria</taxon>
        <taxon>Enterobacterales</taxon>
        <taxon>Enterobacteriaceae</taxon>
        <taxon>Salmonella</taxon>
    </lineage>
</organism>
<gene>
    <name evidence="1" type="ORF">D7N80_20065</name>
</gene>
<comment type="caution">
    <text evidence="1">The sequence shown here is derived from an EMBL/GenBank/DDBJ whole genome shotgun (WGS) entry which is preliminary data.</text>
</comment>
<dbReference type="AlphaFoldDB" id="A0A403QL71"/>
<protein>
    <submittedName>
        <fullName evidence="1">Uncharacterized protein</fullName>
    </submittedName>
</protein>
<evidence type="ECO:0000313" key="1">
    <source>
        <dbReference type="EMBL" id="MML55546.1"/>
    </source>
</evidence>
<dbReference type="EMBL" id="RVVJ01000026">
    <property type="protein sequence ID" value="MML55546.1"/>
    <property type="molecule type" value="Genomic_DNA"/>
</dbReference>
<reference evidence="1" key="1">
    <citation type="submission" date="2018-09" db="EMBL/GenBank/DDBJ databases">
        <authorList>
            <person name="Ashton P.M."/>
            <person name="Dallman T."/>
            <person name="Nair S."/>
            <person name="De Pinna E."/>
            <person name="Peters T."/>
            <person name="Grant K."/>
        </authorList>
    </citation>
    <scope>NUCLEOTIDE SEQUENCE [LARGE SCALE GENOMIC DNA]</scope>
    <source>
        <strain evidence="1">598938</strain>
    </source>
</reference>
<accession>A0A403QL71</accession>
<dbReference type="Proteomes" id="UP000885348">
    <property type="component" value="Unassembled WGS sequence"/>
</dbReference>